<protein>
    <submittedName>
        <fullName evidence="2">Uncharacterized protein</fullName>
    </submittedName>
</protein>
<feature type="transmembrane region" description="Helical" evidence="1">
    <location>
        <begin position="49"/>
        <end position="69"/>
    </location>
</feature>
<keyword evidence="1" id="KW-0812">Transmembrane</keyword>
<keyword evidence="1" id="KW-0472">Membrane</keyword>
<accession>A0A7J7XHJ9</accession>
<gene>
    <name evidence="2" type="ORF">mMyoMyo1_011753</name>
</gene>
<dbReference type="Proteomes" id="UP000527355">
    <property type="component" value="Unassembled WGS sequence"/>
</dbReference>
<reference evidence="2 3" key="1">
    <citation type="journal article" date="2020" name="Nature">
        <title>Six reference-quality genomes reveal evolution of bat adaptations.</title>
        <authorList>
            <person name="Jebb D."/>
            <person name="Huang Z."/>
            <person name="Pippel M."/>
            <person name="Hughes G.M."/>
            <person name="Lavrichenko K."/>
            <person name="Devanna P."/>
            <person name="Winkler S."/>
            <person name="Jermiin L.S."/>
            <person name="Skirmuntt E.C."/>
            <person name="Katzourakis A."/>
            <person name="Burkitt-Gray L."/>
            <person name="Ray D.A."/>
            <person name="Sullivan K.A.M."/>
            <person name="Roscito J.G."/>
            <person name="Kirilenko B.M."/>
            <person name="Davalos L.M."/>
            <person name="Corthals A.P."/>
            <person name="Power M.L."/>
            <person name="Jones G."/>
            <person name="Ransome R.D."/>
            <person name="Dechmann D.K.N."/>
            <person name="Locatelli A.G."/>
            <person name="Puechmaille S.J."/>
            <person name="Fedrigo O."/>
            <person name="Jarvis E.D."/>
            <person name="Hiller M."/>
            <person name="Vernes S.C."/>
            <person name="Myers E.W."/>
            <person name="Teeling E.C."/>
        </authorList>
    </citation>
    <scope>NUCLEOTIDE SEQUENCE [LARGE SCALE GENOMIC DNA]</scope>
    <source>
        <strain evidence="2">MMyoMyo1</strain>
        <tissue evidence="2">Flight muscle</tissue>
    </source>
</reference>
<dbReference type="AlphaFoldDB" id="A0A7J7XHJ9"/>
<name>A0A7J7XHJ9_MYOMY</name>
<sequence>MVGCGAWVSLARPLQTVQTHRTPGPQRIQLLQARPWLVLHVSRMQPRSWLSLCWGSMLYIVSLLCMYVCTVGTRAVSGCAFLWQQCTWGVGVRWDFRLRCLHWSCHWTRGRAGVPTGFLQAQGGSPSVVPGRLVLLLGLKRHSPGL</sequence>
<evidence type="ECO:0000313" key="3">
    <source>
        <dbReference type="Proteomes" id="UP000527355"/>
    </source>
</evidence>
<organism evidence="2 3">
    <name type="scientific">Myotis myotis</name>
    <name type="common">Greater mouse-eared bat</name>
    <name type="synonym">Vespertilio myotis</name>
    <dbReference type="NCBI Taxonomy" id="51298"/>
    <lineage>
        <taxon>Eukaryota</taxon>
        <taxon>Metazoa</taxon>
        <taxon>Chordata</taxon>
        <taxon>Craniata</taxon>
        <taxon>Vertebrata</taxon>
        <taxon>Euteleostomi</taxon>
        <taxon>Mammalia</taxon>
        <taxon>Eutheria</taxon>
        <taxon>Laurasiatheria</taxon>
        <taxon>Chiroptera</taxon>
        <taxon>Yangochiroptera</taxon>
        <taxon>Vespertilionidae</taxon>
        <taxon>Myotis</taxon>
    </lineage>
</organism>
<dbReference type="EMBL" id="JABWUV010000006">
    <property type="protein sequence ID" value="KAF6349197.1"/>
    <property type="molecule type" value="Genomic_DNA"/>
</dbReference>
<comment type="caution">
    <text evidence="2">The sequence shown here is derived from an EMBL/GenBank/DDBJ whole genome shotgun (WGS) entry which is preliminary data.</text>
</comment>
<keyword evidence="1" id="KW-1133">Transmembrane helix</keyword>
<evidence type="ECO:0000313" key="2">
    <source>
        <dbReference type="EMBL" id="KAF6349197.1"/>
    </source>
</evidence>
<evidence type="ECO:0000256" key="1">
    <source>
        <dbReference type="SAM" id="Phobius"/>
    </source>
</evidence>
<keyword evidence="3" id="KW-1185">Reference proteome</keyword>
<proteinExistence type="predicted"/>